<comment type="caution">
    <text evidence="1">The sequence shown here is derived from an EMBL/GenBank/DDBJ whole genome shotgun (WGS) entry which is preliminary data.</text>
</comment>
<proteinExistence type="predicted"/>
<gene>
    <name evidence="1" type="ORF">LCGC14_2690220</name>
</gene>
<evidence type="ECO:0000313" key="1">
    <source>
        <dbReference type="EMBL" id="KKK93705.1"/>
    </source>
</evidence>
<name>A0A0F9A687_9ZZZZ</name>
<dbReference type="EMBL" id="LAZR01047662">
    <property type="protein sequence ID" value="KKK93705.1"/>
    <property type="molecule type" value="Genomic_DNA"/>
</dbReference>
<protein>
    <submittedName>
        <fullName evidence="1">Uncharacterized protein</fullName>
    </submittedName>
</protein>
<accession>A0A0F9A687</accession>
<sequence>MSSKRDLNHFFVIIFPYRKDFVTNPKEEENKIMSKFKKIIIQKEVEIVTNDENYILEIGDIIQIDNKRTRRFCEMSDYRQDETGLPMIVFVSPRGFAKEPNPRIKVQQDYSEKWTSNTVNVDIETFEIAGTWKLKTKDFDLVKKWIELNKELIQFYWDDKINTEMFNFQKKNI</sequence>
<dbReference type="AlphaFoldDB" id="A0A0F9A687"/>
<organism evidence="1">
    <name type="scientific">marine sediment metagenome</name>
    <dbReference type="NCBI Taxonomy" id="412755"/>
    <lineage>
        <taxon>unclassified sequences</taxon>
        <taxon>metagenomes</taxon>
        <taxon>ecological metagenomes</taxon>
    </lineage>
</organism>
<reference evidence="1" key="1">
    <citation type="journal article" date="2015" name="Nature">
        <title>Complex archaea that bridge the gap between prokaryotes and eukaryotes.</title>
        <authorList>
            <person name="Spang A."/>
            <person name="Saw J.H."/>
            <person name="Jorgensen S.L."/>
            <person name="Zaremba-Niedzwiedzka K."/>
            <person name="Martijn J."/>
            <person name="Lind A.E."/>
            <person name="van Eijk R."/>
            <person name="Schleper C."/>
            <person name="Guy L."/>
            <person name="Ettema T.J."/>
        </authorList>
    </citation>
    <scope>NUCLEOTIDE SEQUENCE</scope>
</reference>